<evidence type="ECO:0000256" key="1">
    <source>
        <dbReference type="SAM" id="MobiDB-lite"/>
    </source>
</evidence>
<evidence type="ECO:0000313" key="2">
    <source>
        <dbReference type="EMBL" id="EBA27252.1"/>
    </source>
</evidence>
<organism evidence="2 3">
    <name type="scientific">Aspergillus fumigatus (strain ATCC MYA-4609 / CBS 101355 / FGSC A1100 / Af293)</name>
    <name type="common">Neosartorya fumigata</name>
    <dbReference type="NCBI Taxonomy" id="330879"/>
    <lineage>
        <taxon>Eukaryota</taxon>
        <taxon>Fungi</taxon>
        <taxon>Dikarya</taxon>
        <taxon>Ascomycota</taxon>
        <taxon>Pezizomycotina</taxon>
        <taxon>Eurotiomycetes</taxon>
        <taxon>Eurotiomycetidae</taxon>
        <taxon>Eurotiales</taxon>
        <taxon>Aspergillaceae</taxon>
        <taxon>Aspergillus</taxon>
        <taxon>Aspergillus subgen. Fumigati</taxon>
    </lineage>
</organism>
<dbReference type="EMBL" id="AAHF01000011">
    <property type="protein sequence ID" value="EBA27252.1"/>
    <property type="molecule type" value="Genomic_DNA"/>
</dbReference>
<comment type="caution">
    <text evidence="2">The sequence shown here is derived from an EMBL/GenBank/DDBJ whole genome shotgun (WGS) entry which is preliminary data.</text>
</comment>
<dbReference type="AlphaFoldDB" id="A4DA15"/>
<dbReference type="KEGG" id="afm:AFUA_5G03269"/>
<dbReference type="GeneID" id="5077155"/>
<gene>
    <name evidence="2" type="ORF">AFUA_5G03269</name>
</gene>
<evidence type="ECO:0000313" key="3">
    <source>
        <dbReference type="Proteomes" id="UP000002530"/>
    </source>
</evidence>
<name>A4DA15_ASPFU</name>
<keyword evidence="3" id="KW-1185">Reference proteome</keyword>
<reference evidence="2 3" key="1">
    <citation type="journal article" date="2005" name="Nature">
        <title>Genomic sequence of the pathogenic and allergenic filamentous fungus Aspergillus fumigatus.</title>
        <authorList>
            <person name="Nierman W.C."/>
            <person name="Pain A."/>
            <person name="Anderson M.J."/>
            <person name="Wortman J.R."/>
            <person name="Kim H.S."/>
            <person name="Arroyo J."/>
            <person name="Berriman M."/>
            <person name="Abe K."/>
            <person name="Archer D.B."/>
            <person name="Bermejo C."/>
            <person name="Bennett J."/>
            <person name="Bowyer P."/>
            <person name="Chen D."/>
            <person name="Collins M."/>
            <person name="Coulsen R."/>
            <person name="Davies R."/>
            <person name="Dyer P.S."/>
            <person name="Farman M."/>
            <person name="Fedorova N."/>
            <person name="Fedorova N."/>
            <person name="Feldblyum T.V."/>
            <person name="Fischer R."/>
            <person name="Fosker N."/>
            <person name="Fraser A."/>
            <person name="Garcia J.L."/>
            <person name="Garcia M.J."/>
            <person name="Goble A."/>
            <person name="Goldman G.H."/>
            <person name="Gomi K."/>
            <person name="Griffith-Jones S."/>
            <person name="Gwilliam R."/>
            <person name="Haas B."/>
            <person name="Haas H."/>
            <person name="Harris D."/>
            <person name="Horiuchi H."/>
            <person name="Huang J."/>
            <person name="Humphray S."/>
            <person name="Jimenez J."/>
            <person name="Keller N."/>
            <person name="Khouri H."/>
            <person name="Kitamoto K."/>
            <person name="Kobayashi T."/>
            <person name="Konzack S."/>
            <person name="Kulkarni R."/>
            <person name="Kumagai T."/>
            <person name="Lafon A."/>
            <person name="Latge J.P."/>
            <person name="Li W."/>
            <person name="Lord A."/>
            <person name="Lu C."/>
            <person name="Majoros W.H."/>
            <person name="May G.S."/>
            <person name="Miller B.L."/>
            <person name="Mohamoud Y."/>
            <person name="Molina M."/>
            <person name="Monod M."/>
            <person name="Mouyna I."/>
            <person name="Mulligan S."/>
            <person name="Murphy L."/>
            <person name="O'Neil S."/>
            <person name="Paulsen I."/>
            <person name="Penalva M.A."/>
            <person name="Pertea M."/>
            <person name="Price C."/>
            <person name="Pritchard B.L."/>
            <person name="Quail M.A."/>
            <person name="Rabbinowitsch E."/>
            <person name="Rawlins N."/>
            <person name="Rajandream M.A."/>
            <person name="Reichard U."/>
            <person name="Renauld H."/>
            <person name="Robson G.D."/>
            <person name="Rodriguez de Cordoba S."/>
            <person name="Rodriguez-Pena J.M."/>
            <person name="Ronning C.M."/>
            <person name="Rutter S."/>
            <person name="Salzberg S.L."/>
            <person name="Sanchez M."/>
            <person name="Sanchez-Ferrero J.C."/>
            <person name="Saunders D."/>
            <person name="Seeger K."/>
            <person name="Squares R."/>
            <person name="Squares S."/>
            <person name="Takeuchi M."/>
            <person name="Tekaia F."/>
            <person name="Turner G."/>
            <person name="Vazquez de Aldana C.R."/>
            <person name="Weidman J."/>
            <person name="White O."/>
            <person name="Woodward J."/>
            <person name="Yu J.H."/>
            <person name="Fraser C."/>
            <person name="Galagan J.E."/>
            <person name="Asai K."/>
            <person name="Machida M."/>
            <person name="Hall N."/>
            <person name="Barrell B."/>
            <person name="Denning D.W."/>
        </authorList>
    </citation>
    <scope>NUCLEOTIDE SEQUENCE [LARGE SCALE GENOMIC DNA]</scope>
    <source>
        <strain evidence="2 3">Af293</strain>
    </source>
</reference>
<dbReference type="InParanoid" id="A4DA15"/>
<dbReference type="VEuPathDB" id="FungiDB:Afu5g03269"/>
<proteinExistence type="predicted"/>
<dbReference type="Proteomes" id="UP000002530">
    <property type="component" value="Unassembled WGS sequence"/>
</dbReference>
<accession>A4DA15</accession>
<feature type="region of interest" description="Disordered" evidence="1">
    <location>
        <begin position="1"/>
        <end position="36"/>
    </location>
</feature>
<dbReference type="OrthoDB" id="4498167at2759"/>
<feature type="region of interest" description="Disordered" evidence="1">
    <location>
        <begin position="56"/>
        <end position="76"/>
    </location>
</feature>
<sequence length="132" mass="14772">MQQPKDTDPNFPVDGGGCRPQGETHIETQRSVDPNMSIEDYNRVMLQYTQRRMSTFLDMGNDGGPPPSRNGRSSDSVATLSKRVFLYLLASDTRGIVETSHLRHNSLSPLKPLSEVDMAFLHGGFIQWFPSC</sequence>
<dbReference type="HOGENOM" id="CLU_1916607_0_0_1"/>
<dbReference type="RefSeq" id="XP_001481493.1">
    <property type="nucleotide sequence ID" value="XM_001481443.1"/>
</dbReference>
<protein>
    <submittedName>
        <fullName evidence="2">Uncharacterized protein</fullName>
    </submittedName>
</protein>